<organism evidence="4 6">
    <name type="scientific">Puccinia coronata f. sp. avenae</name>
    <dbReference type="NCBI Taxonomy" id="200324"/>
    <lineage>
        <taxon>Eukaryota</taxon>
        <taxon>Fungi</taxon>
        <taxon>Dikarya</taxon>
        <taxon>Basidiomycota</taxon>
        <taxon>Pucciniomycotina</taxon>
        <taxon>Pucciniomycetes</taxon>
        <taxon>Pucciniales</taxon>
        <taxon>Pucciniaceae</taxon>
        <taxon>Puccinia</taxon>
    </lineage>
</organism>
<protein>
    <submittedName>
        <fullName evidence="4">Uncharacterized protein</fullName>
    </submittedName>
</protein>
<accession>A0A2N5TUX8</accession>
<dbReference type="EMBL" id="PGCJ01000417">
    <property type="protein sequence ID" value="PLW29248.1"/>
    <property type="molecule type" value="Genomic_DNA"/>
</dbReference>
<dbReference type="EMBL" id="PGCJ01001105">
    <property type="protein sequence ID" value="PLW09414.1"/>
    <property type="molecule type" value="Genomic_DNA"/>
</dbReference>
<gene>
    <name evidence="4" type="ORF">PCANC_15753</name>
    <name evidence="2" type="ORF">PCANC_17613</name>
    <name evidence="5" type="ORF">PCASD_08587</name>
    <name evidence="3" type="ORF">PCASD_16199</name>
</gene>
<dbReference type="EMBL" id="PGCI01000878">
    <property type="protein sequence ID" value="PLW12643.1"/>
    <property type="molecule type" value="Genomic_DNA"/>
</dbReference>
<dbReference type="Proteomes" id="UP000235392">
    <property type="component" value="Unassembled WGS sequence"/>
</dbReference>
<name>A0A2N5TUX8_9BASI</name>
<proteinExistence type="predicted"/>
<dbReference type="EMBL" id="PGCI01000182">
    <property type="protein sequence ID" value="PLW35197.1"/>
    <property type="molecule type" value="Genomic_DNA"/>
</dbReference>
<evidence type="ECO:0000313" key="6">
    <source>
        <dbReference type="Proteomes" id="UP000235388"/>
    </source>
</evidence>
<evidence type="ECO:0000313" key="4">
    <source>
        <dbReference type="EMBL" id="PLW29248.1"/>
    </source>
</evidence>
<feature type="compositionally biased region" description="Polar residues" evidence="1">
    <location>
        <begin position="14"/>
        <end position="45"/>
    </location>
</feature>
<keyword evidence="6" id="KW-1185">Reference proteome</keyword>
<evidence type="ECO:0000313" key="7">
    <source>
        <dbReference type="Proteomes" id="UP000235392"/>
    </source>
</evidence>
<comment type="caution">
    <text evidence="4">The sequence shown here is derived from an EMBL/GenBank/DDBJ whole genome shotgun (WGS) entry which is preliminary data.</text>
</comment>
<sequence>MSLQCNDPWIPHETSGSRNTSNQSHPRCGNSIQRNPDSCRVQASNGEEARRTRAMRPTSAGIRATLASNNPLFLVTEFAPDS</sequence>
<evidence type="ECO:0000313" key="3">
    <source>
        <dbReference type="EMBL" id="PLW12643.1"/>
    </source>
</evidence>
<feature type="region of interest" description="Disordered" evidence="1">
    <location>
        <begin position="1"/>
        <end position="56"/>
    </location>
</feature>
<dbReference type="AlphaFoldDB" id="A0A2N5TUX8"/>
<evidence type="ECO:0000313" key="5">
    <source>
        <dbReference type="EMBL" id="PLW35197.1"/>
    </source>
</evidence>
<evidence type="ECO:0000256" key="1">
    <source>
        <dbReference type="SAM" id="MobiDB-lite"/>
    </source>
</evidence>
<reference evidence="6 7" key="1">
    <citation type="submission" date="2017-11" db="EMBL/GenBank/DDBJ databases">
        <title>De novo assembly and phasing of dikaryotic genomes from two isolates of Puccinia coronata f. sp. avenae, the causal agent of oat crown rust.</title>
        <authorList>
            <person name="Miller M.E."/>
            <person name="Zhang Y."/>
            <person name="Omidvar V."/>
            <person name="Sperschneider J."/>
            <person name="Schwessinger B."/>
            <person name="Raley C."/>
            <person name="Palmer J.M."/>
            <person name="Garnica D."/>
            <person name="Upadhyaya N."/>
            <person name="Rathjen J."/>
            <person name="Taylor J.M."/>
            <person name="Park R.F."/>
            <person name="Dodds P.N."/>
            <person name="Hirsch C.D."/>
            <person name="Kianian S.F."/>
            <person name="Figueroa M."/>
        </authorList>
    </citation>
    <scope>NUCLEOTIDE SEQUENCE [LARGE SCALE GENOMIC DNA]</scope>
    <source>
        <strain evidence="4">12NC29</strain>
        <strain evidence="3">12SD80</strain>
    </source>
</reference>
<evidence type="ECO:0000313" key="2">
    <source>
        <dbReference type="EMBL" id="PLW09414.1"/>
    </source>
</evidence>
<dbReference type="Proteomes" id="UP000235388">
    <property type="component" value="Unassembled WGS sequence"/>
</dbReference>